<keyword evidence="1" id="KW-0812">Transmembrane</keyword>
<evidence type="ECO:0000256" key="1">
    <source>
        <dbReference type="SAM" id="Phobius"/>
    </source>
</evidence>
<dbReference type="EMBL" id="AP014609">
    <property type="protein sequence ID" value="BAR91865.1"/>
    <property type="molecule type" value="Genomic_DNA"/>
</dbReference>
<name>A0ABN5V6C8_9FLAO</name>
<keyword evidence="1" id="KW-1133">Transmembrane helix</keyword>
<dbReference type="PROSITE" id="PS51257">
    <property type="entry name" value="PROKAR_LIPOPROTEIN"/>
    <property type="match status" value="1"/>
</dbReference>
<proteinExistence type="predicted"/>
<keyword evidence="3" id="KW-1185">Reference proteome</keyword>
<evidence type="ECO:0000313" key="2">
    <source>
        <dbReference type="EMBL" id="BAR91865.1"/>
    </source>
</evidence>
<evidence type="ECO:0008006" key="4">
    <source>
        <dbReference type="Google" id="ProtNLM"/>
    </source>
</evidence>
<feature type="transmembrane region" description="Helical" evidence="1">
    <location>
        <begin position="7"/>
        <end position="29"/>
    </location>
</feature>
<dbReference type="InterPro" id="IPR000462">
    <property type="entry name" value="CDP-OH_P_trans"/>
</dbReference>
<feature type="transmembrane region" description="Helical" evidence="1">
    <location>
        <begin position="93"/>
        <end position="111"/>
    </location>
</feature>
<feature type="transmembrane region" description="Helical" evidence="1">
    <location>
        <begin position="123"/>
        <end position="143"/>
    </location>
</feature>
<dbReference type="Gene3D" id="1.20.120.1760">
    <property type="match status" value="1"/>
</dbReference>
<feature type="transmembrane region" description="Helical" evidence="1">
    <location>
        <begin position="195"/>
        <end position="222"/>
    </location>
</feature>
<protein>
    <recommendedName>
        <fullName evidence="4">CDP-diacylglycerol--serine O-phosphatidyltransferase</fullName>
    </recommendedName>
</protein>
<feature type="transmembrane region" description="Helical" evidence="1">
    <location>
        <begin position="68"/>
        <end position="87"/>
    </location>
</feature>
<organism evidence="2 3">
    <name type="scientific">Blattabacterium cuenoti BPAY</name>
    <dbReference type="NCBI Taxonomy" id="1457031"/>
    <lineage>
        <taxon>Bacteria</taxon>
        <taxon>Pseudomonadati</taxon>
        <taxon>Bacteroidota</taxon>
        <taxon>Flavobacteriia</taxon>
        <taxon>Flavobacteriales</taxon>
        <taxon>Blattabacteriaceae</taxon>
        <taxon>Blattabacterium</taxon>
    </lineage>
</organism>
<keyword evidence="1" id="KW-0472">Membrane</keyword>
<dbReference type="Pfam" id="PF01066">
    <property type="entry name" value="CDP-OH_P_transf"/>
    <property type="match status" value="1"/>
</dbReference>
<dbReference type="Proteomes" id="UP000217805">
    <property type="component" value="Chromosome"/>
</dbReference>
<reference evidence="2 3" key="1">
    <citation type="journal article" date="2015" name="Microbes Environ.">
        <title>An Efficient Strategy Developed for Next-Generation Sequencing of Endosymbiont Genomes Performed Using Crude DNA Isolated from Host Tissues: A Case Study of Blattabacterium cuenoti Inhabiting the Fat Bodies of Cockroaches.</title>
        <authorList>
            <person name="Kinjo Y."/>
            <person name="Saitoh S."/>
            <person name="Tokuda G."/>
        </authorList>
    </citation>
    <scope>NUCLEOTIDE SEQUENCE [LARGE SCALE GENOMIC DNA]</scope>
    <source>
        <strain evidence="2 3">BPAY</strain>
    </source>
</reference>
<feature type="transmembrane region" description="Helical" evidence="1">
    <location>
        <begin position="155"/>
        <end position="174"/>
    </location>
</feature>
<gene>
    <name evidence="2" type="ORF">BPAY_107</name>
</gene>
<dbReference type="InterPro" id="IPR043130">
    <property type="entry name" value="CDP-OH_PTrfase_TM_dom"/>
</dbReference>
<evidence type="ECO:0000313" key="3">
    <source>
        <dbReference type="Proteomes" id="UP000217805"/>
    </source>
</evidence>
<accession>A0ABN5V6C8</accession>
<sequence>MLITKKIIPNIFTLLNLFCGCISIIFLQSKNFNDSAIYTLFSIIFDFLDGFCSRLIKIENLFGKELDSLADMISFGMVPSITVFFLLENKTPIPFIEYLSFLISIFSACRLAKFNITPYKNHIIGLTTPVNTLFFSSLSLIITNDIVSLINKKKIIYLIVMLFMIFLSCYLLVSQITMFSFNFKNLSWKKNKIRYIFLLISTFLLLTLQIIALPCIIIFYIITSIYFHRLKKNHIKT</sequence>